<dbReference type="InterPro" id="IPR055944">
    <property type="entry name" value="DUF7522"/>
</dbReference>
<dbReference type="RefSeq" id="WP_220578233.1">
    <property type="nucleotide sequence ID" value="NZ_RKLT01000001.1"/>
</dbReference>
<dbReference type="EMBL" id="RKLT01000001">
    <property type="protein sequence ID" value="MBX0293520.1"/>
    <property type="molecule type" value="Genomic_DNA"/>
</dbReference>
<organism evidence="1 2">
    <name type="scientific">Haloarcula nitratireducens</name>
    <dbReference type="NCBI Taxonomy" id="2487749"/>
    <lineage>
        <taxon>Archaea</taxon>
        <taxon>Methanobacteriati</taxon>
        <taxon>Methanobacteriota</taxon>
        <taxon>Stenosarchaea group</taxon>
        <taxon>Halobacteria</taxon>
        <taxon>Halobacteriales</taxon>
        <taxon>Haloarculaceae</taxon>
        <taxon>Haloarcula</taxon>
    </lineage>
</organism>
<evidence type="ECO:0000313" key="2">
    <source>
        <dbReference type="Proteomes" id="UP001430455"/>
    </source>
</evidence>
<dbReference type="Pfam" id="PF24366">
    <property type="entry name" value="DUF7522"/>
    <property type="match status" value="1"/>
</dbReference>
<dbReference type="AlphaFoldDB" id="A0AAW4P6E5"/>
<name>A0AAW4P6E5_9EURY</name>
<proteinExistence type="predicted"/>
<dbReference type="Proteomes" id="UP001430455">
    <property type="component" value="Unassembled WGS sequence"/>
</dbReference>
<comment type="caution">
    <text evidence="1">The sequence shown here is derived from an EMBL/GenBank/DDBJ whole genome shotgun (WGS) entry which is preliminary data.</text>
</comment>
<gene>
    <name evidence="1" type="ORF">EGH23_01340</name>
</gene>
<protein>
    <submittedName>
        <fullName evidence="1">Uncharacterized protein</fullName>
    </submittedName>
</protein>
<accession>A0AAW4P6E5</accession>
<reference evidence="1 2" key="1">
    <citation type="submission" date="2021-06" db="EMBL/GenBank/DDBJ databases">
        <title>Halomicroarcula sp. a new haloarchaeum isolated from saline soil.</title>
        <authorList>
            <person name="Duran-Viseras A."/>
            <person name="Sanchez-Porro C."/>
            <person name="Ventosa A."/>
        </authorList>
    </citation>
    <scope>NUCLEOTIDE SEQUENCE [LARGE SCALE GENOMIC DNA]</scope>
    <source>
        <strain evidence="1 2">F27</strain>
    </source>
</reference>
<evidence type="ECO:0000313" key="1">
    <source>
        <dbReference type="EMBL" id="MBX0293520.1"/>
    </source>
</evidence>
<sequence length="127" mass="14274">MAPAEPERVASYLEREVGDELRSVIYYAEDTFEVVYARADVRSQYTDRDLEKVRQELGITSFGKPAMEDLYVHGDLKCTVHCFENAIEMQFVASDAEGIAVALDPAAFVAQRTFVARCMEEAGFGYD</sequence>
<keyword evidence="2" id="KW-1185">Reference proteome</keyword>